<dbReference type="RefSeq" id="WP_043416083.1">
    <property type="nucleotide sequence ID" value="NZ_CP092428.2"/>
</dbReference>
<dbReference type="Proteomes" id="UP001055159">
    <property type="component" value="Plasmid unnamed"/>
</dbReference>
<evidence type="ECO:0000313" key="12">
    <source>
        <dbReference type="Proteomes" id="UP001055159"/>
    </source>
</evidence>
<geneLocation type="plasmid" evidence="11 12">
    <name>unnamed</name>
</geneLocation>
<evidence type="ECO:0000256" key="3">
    <source>
        <dbReference type="ARBA" id="ARBA00022692"/>
    </source>
</evidence>
<evidence type="ECO:0000256" key="9">
    <source>
        <dbReference type="ARBA" id="ARBA00049940"/>
    </source>
</evidence>
<keyword evidence="10" id="KW-0813">Transport</keyword>
<dbReference type="InterPro" id="IPR003691">
    <property type="entry name" value="FluC"/>
</dbReference>
<feature type="binding site" evidence="10">
    <location>
        <position position="76"/>
    </location>
    <ligand>
        <name>Na(+)</name>
        <dbReference type="ChEBI" id="CHEBI:29101"/>
        <note>structural</note>
    </ligand>
</feature>
<dbReference type="EMBL" id="CP092428">
    <property type="protein sequence ID" value="ULP40038.1"/>
    <property type="molecule type" value="Genomic_DNA"/>
</dbReference>
<feature type="transmembrane region" description="Helical" evidence="10">
    <location>
        <begin position="94"/>
        <end position="120"/>
    </location>
</feature>
<keyword evidence="11" id="KW-0614">Plasmid</keyword>
<comment type="catalytic activity">
    <reaction evidence="8">
        <text>fluoride(in) = fluoride(out)</text>
        <dbReference type="Rhea" id="RHEA:76159"/>
        <dbReference type="ChEBI" id="CHEBI:17051"/>
    </reaction>
    <physiologicalReaction direction="left-to-right" evidence="8">
        <dbReference type="Rhea" id="RHEA:76160"/>
    </physiologicalReaction>
</comment>
<evidence type="ECO:0000256" key="10">
    <source>
        <dbReference type="HAMAP-Rule" id="MF_00454"/>
    </source>
</evidence>
<keyword evidence="3 10" id="KW-0812">Transmembrane</keyword>
<comment type="subcellular location">
    <subcellularLocation>
        <location evidence="1 10">Cell membrane</location>
        <topology evidence="1 10">Multi-pass membrane protein</topology>
    </subcellularLocation>
</comment>
<gene>
    <name evidence="10 11" type="primary">crcB</name>
    <name evidence="10" type="synonym">fluC</name>
    <name evidence="11" type="ORF">MJO55_28260</name>
</gene>
<dbReference type="NCBIfam" id="TIGR00494">
    <property type="entry name" value="crcB"/>
    <property type="match status" value="1"/>
</dbReference>
<dbReference type="PANTHER" id="PTHR28259:SF1">
    <property type="entry name" value="FLUORIDE EXPORT PROTEIN 1-RELATED"/>
    <property type="match status" value="1"/>
</dbReference>
<evidence type="ECO:0000256" key="5">
    <source>
        <dbReference type="ARBA" id="ARBA00023136"/>
    </source>
</evidence>
<dbReference type="HAMAP" id="MF_00454">
    <property type="entry name" value="FluC"/>
    <property type="match status" value="1"/>
</dbReference>
<reference evidence="11" key="1">
    <citation type="submission" date="2022-08" db="EMBL/GenBank/DDBJ databases">
        <title>Whole genome sequencing of non-tuberculosis mycobacteria type-strains.</title>
        <authorList>
            <person name="Igarashi Y."/>
            <person name="Osugi A."/>
            <person name="Mitarai S."/>
        </authorList>
    </citation>
    <scope>NUCLEOTIDE SEQUENCE</scope>
    <source>
        <strain evidence="11">JCM 16372</strain>
    </source>
</reference>
<evidence type="ECO:0000313" key="11">
    <source>
        <dbReference type="EMBL" id="ULP40038.1"/>
    </source>
</evidence>
<keyword evidence="4 10" id="KW-1133">Transmembrane helix</keyword>
<protein>
    <recommendedName>
        <fullName evidence="10">Fluoride-specific ion channel FluC</fullName>
    </recommendedName>
</protein>
<evidence type="ECO:0000256" key="8">
    <source>
        <dbReference type="ARBA" id="ARBA00035585"/>
    </source>
</evidence>
<keyword evidence="5 10" id="KW-0472">Membrane</keyword>
<keyword evidence="10" id="KW-0915">Sodium</keyword>
<keyword evidence="10" id="KW-0479">Metal-binding</keyword>
<keyword evidence="10" id="KW-0406">Ion transport</keyword>
<keyword evidence="2 10" id="KW-1003">Cell membrane</keyword>
<keyword evidence="6 10" id="KW-0407">Ion channel</keyword>
<comment type="caution">
    <text evidence="10">Lacks conserved residue(s) required for the propagation of feature annotation.</text>
</comment>
<feature type="binding site" evidence="10">
    <location>
        <position position="73"/>
    </location>
    <ligand>
        <name>Na(+)</name>
        <dbReference type="ChEBI" id="CHEBI:29101"/>
        <note>structural</note>
    </ligand>
</feature>
<sequence>MMVVWVACAGSLGAVARFVVDGAIRHRRNTEFPWATVMINVTGSLILGFLVGVVLFHGAPREIQVIAGVGFCGGYTTFSTASMETIRLLQRRRYWAGLFNAIGTLVLTVAAAAAGMVVAAL</sequence>
<evidence type="ECO:0000256" key="2">
    <source>
        <dbReference type="ARBA" id="ARBA00022475"/>
    </source>
</evidence>
<proteinExistence type="inferred from homology"/>
<organism evidence="11 12">
    <name type="scientific">Mycolicibacterium rufum</name>
    <dbReference type="NCBI Taxonomy" id="318424"/>
    <lineage>
        <taxon>Bacteria</taxon>
        <taxon>Bacillati</taxon>
        <taxon>Actinomycetota</taxon>
        <taxon>Actinomycetes</taxon>
        <taxon>Mycobacteriales</taxon>
        <taxon>Mycobacteriaceae</taxon>
        <taxon>Mycolicibacterium</taxon>
    </lineage>
</organism>
<evidence type="ECO:0000256" key="1">
    <source>
        <dbReference type="ARBA" id="ARBA00004651"/>
    </source>
</evidence>
<name>A0ABY3USE2_9MYCO</name>
<evidence type="ECO:0000256" key="6">
    <source>
        <dbReference type="ARBA" id="ARBA00023303"/>
    </source>
</evidence>
<accession>A0ABY3USE2</accession>
<keyword evidence="12" id="KW-1185">Reference proteome</keyword>
<feature type="transmembrane region" description="Helical" evidence="10">
    <location>
        <begin position="32"/>
        <end position="56"/>
    </location>
</feature>
<comment type="activity regulation">
    <text evidence="10">Na(+) is not transported, but it plays an essential structural role and its presence is essential for fluoride channel function.</text>
</comment>
<comment type="similarity">
    <text evidence="7 10">Belongs to the fluoride channel Fluc/FEX (TC 1.A.43) family.</text>
</comment>
<dbReference type="Pfam" id="PF02537">
    <property type="entry name" value="CRCB"/>
    <property type="match status" value="1"/>
</dbReference>
<comment type="function">
    <text evidence="9 10">Fluoride-specific ion channel. Important for reducing fluoride concentration in the cell, thus reducing its toxicity.</text>
</comment>
<evidence type="ECO:0000256" key="7">
    <source>
        <dbReference type="ARBA" id="ARBA00035120"/>
    </source>
</evidence>
<dbReference type="PANTHER" id="PTHR28259">
    <property type="entry name" value="FLUORIDE EXPORT PROTEIN 1-RELATED"/>
    <property type="match status" value="1"/>
</dbReference>
<evidence type="ECO:0000256" key="4">
    <source>
        <dbReference type="ARBA" id="ARBA00022989"/>
    </source>
</evidence>